<accession>A0A1E4T5N9</accession>
<protein>
    <submittedName>
        <fullName evidence="2">Uncharacterized protein</fullName>
    </submittedName>
</protein>
<gene>
    <name evidence="2" type="ORF">CANARDRAFT_5634</name>
</gene>
<dbReference type="Proteomes" id="UP000094801">
    <property type="component" value="Unassembled WGS sequence"/>
</dbReference>
<feature type="compositionally biased region" description="Acidic residues" evidence="1">
    <location>
        <begin position="630"/>
        <end position="669"/>
    </location>
</feature>
<feature type="region of interest" description="Disordered" evidence="1">
    <location>
        <begin position="629"/>
        <end position="699"/>
    </location>
</feature>
<proteinExistence type="predicted"/>
<name>A0A1E4T5N9_9ASCO</name>
<dbReference type="AlphaFoldDB" id="A0A1E4T5N9"/>
<evidence type="ECO:0000313" key="2">
    <source>
        <dbReference type="EMBL" id="ODV87077.1"/>
    </source>
</evidence>
<dbReference type="OrthoDB" id="3990993at2759"/>
<evidence type="ECO:0000313" key="3">
    <source>
        <dbReference type="Proteomes" id="UP000094801"/>
    </source>
</evidence>
<evidence type="ECO:0000256" key="1">
    <source>
        <dbReference type="SAM" id="MobiDB-lite"/>
    </source>
</evidence>
<dbReference type="EMBL" id="KV453848">
    <property type="protein sequence ID" value="ODV87077.1"/>
    <property type="molecule type" value="Genomic_DNA"/>
</dbReference>
<sequence>MSQVGRQRLLVKNRSRADVTRDDPTFKYIIDTFHNATDAQIITSSEASNYEVLRSIRKLNKEYDPQLKSSTDTLIRHKTLETIKNIQQISYHDISILNESVTLLCKLLQSYEIHFGTLEHESYTIINSVECFIYGLDRGKVRNIFSVALRLIHSTLRIYKLFPDMVHKWFESKDSRRVPSSYNKAPLRIVLPSFDFSQQFIFKSFNGNGNGESSNGQFLHALTEMLYQLIDDNEAMRNYYMKSGLDMVLLTYAIDYRTDIVSKKNTREVFESGIEADKYITNRTRLLLKSMNFYFKILKARVNQDTIVSMLKSLTTFYISVLQEYSSINSQDLADLFFASFRVFIEQEIPECGFNPVSIIFESENFKKLLWSSLLCFEETEYTTIILKNQTRKSHGMLMQFIYHVLSSNCSAVQDHIYHQQQQGFPEDYDASREKSWLLTAAMNNREAPIEPQTLAKKYGNALVAVIMQESTSSGNKKYLKVSSVFYQLLVVRLNLFNRYTIEENRDFISYLTFTIYSNPGLILDMEHSFLYKSLQNLYIENNLILNKYKSIPKVNVNSLCYPWKSISNLTTYKEFGPWLYYQNTDLWRNETIEGYFRKNYKLLNEFLIQMFCFVKAWMITRKLGFDSGNDGDDDDDDEDCDEKEEDDDDEEVEEEEDEEYEEDEEDDSVGQPEEGYGERKEKDISLVVGIDDPDVSWW</sequence>
<reference evidence="3" key="1">
    <citation type="submission" date="2016-04" db="EMBL/GenBank/DDBJ databases">
        <title>Comparative genomics of biotechnologically important yeasts.</title>
        <authorList>
            <consortium name="DOE Joint Genome Institute"/>
            <person name="Riley R."/>
            <person name="Haridas S."/>
            <person name="Wolfe K.H."/>
            <person name="Lopes M.R."/>
            <person name="Hittinger C.T."/>
            <person name="Goker M."/>
            <person name="Salamov A."/>
            <person name="Wisecaver J."/>
            <person name="Long T.M."/>
            <person name="Aerts A.L."/>
            <person name="Barry K."/>
            <person name="Choi C."/>
            <person name="Clum A."/>
            <person name="Coughlan A.Y."/>
            <person name="Deshpande S."/>
            <person name="Douglass A.P."/>
            <person name="Hanson S.J."/>
            <person name="Klenk H.-P."/>
            <person name="Labutti K."/>
            <person name="Lapidus A."/>
            <person name="Lindquist E."/>
            <person name="Lipzen A."/>
            <person name="Meier-Kolthoff J.P."/>
            <person name="Ohm R.A."/>
            <person name="Otillar R.P."/>
            <person name="Pangilinan J."/>
            <person name="Peng Y."/>
            <person name="Rokas A."/>
            <person name="Rosa C.A."/>
            <person name="Scheuner C."/>
            <person name="Sibirny A.A."/>
            <person name="Slot J.C."/>
            <person name="Stielow J.B."/>
            <person name="Sun H."/>
            <person name="Kurtzman C.P."/>
            <person name="Blackwell M."/>
            <person name="Grigoriev I.V."/>
            <person name="Jeffries T.W."/>
        </authorList>
    </citation>
    <scope>NUCLEOTIDE SEQUENCE [LARGE SCALE GENOMIC DNA]</scope>
    <source>
        <strain evidence="3">NRRL YB-2248</strain>
    </source>
</reference>
<keyword evidence="3" id="KW-1185">Reference proteome</keyword>
<organism evidence="2 3">
    <name type="scientific">[Candida] arabinofermentans NRRL YB-2248</name>
    <dbReference type="NCBI Taxonomy" id="983967"/>
    <lineage>
        <taxon>Eukaryota</taxon>
        <taxon>Fungi</taxon>
        <taxon>Dikarya</taxon>
        <taxon>Ascomycota</taxon>
        <taxon>Saccharomycotina</taxon>
        <taxon>Pichiomycetes</taxon>
        <taxon>Pichiales</taxon>
        <taxon>Pichiaceae</taxon>
        <taxon>Ogataea</taxon>
        <taxon>Ogataea/Candida clade</taxon>
    </lineage>
</organism>